<feature type="transmembrane region" description="Helical" evidence="1">
    <location>
        <begin position="139"/>
        <end position="163"/>
    </location>
</feature>
<accession>A0A329M2Q1</accession>
<proteinExistence type="predicted"/>
<feature type="transmembrane region" description="Helical" evidence="1">
    <location>
        <begin position="20"/>
        <end position="39"/>
    </location>
</feature>
<keyword evidence="1" id="KW-0812">Transmembrane</keyword>
<protein>
    <submittedName>
        <fullName evidence="2">Uncharacterized protein</fullName>
    </submittedName>
</protein>
<dbReference type="Proteomes" id="UP000250369">
    <property type="component" value="Unassembled WGS sequence"/>
</dbReference>
<feature type="transmembrane region" description="Helical" evidence="1">
    <location>
        <begin position="259"/>
        <end position="279"/>
    </location>
</feature>
<name>A0A329M2Q1_9BACL</name>
<evidence type="ECO:0000313" key="3">
    <source>
        <dbReference type="Proteomes" id="UP000250369"/>
    </source>
</evidence>
<feature type="transmembrane region" description="Helical" evidence="1">
    <location>
        <begin position="108"/>
        <end position="127"/>
    </location>
</feature>
<dbReference type="EMBL" id="QMFB01000027">
    <property type="protein sequence ID" value="RAV14174.1"/>
    <property type="molecule type" value="Genomic_DNA"/>
</dbReference>
<feature type="transmembrane region" description="Helical" evidence="1">
    <location>
        <begin position="170"/>
        <end position="193"/>
    </location>
</feature>
<keyword evidence="1" id="KW-0472">Membrane</keyword>
<dbReference type="OrthoDB" id="2786532at2"/>
<sequence>MSMIKLVYRNEMRLLCRNPYLALPLAIQLICWGYVICMYESEPVHYEEIAAVFYGNFQWILMVNLLVVGLFAVYMAGKDRESEFEYLAVTYKVKNTAWIAGKWLAAQTYGFGLTAMTLLVQGIWFLSGSMGAEERLQNLMYVFVQVEGAYFLLVSIGFLFGIWMKNTLSYICIPALLGAVFLLQANSYGFAYVNPRLNLATPYDSMYIATPYQSIWGINGVFDGAMLHQLAVFLLGVIVILAALLLFHPHRRLKIEKRISMTLAVILVIPAVVISGIRYSQYDSALEQYIETGEQYLFASREEEFAFLRTSTQGERPNYPFAIDRTDLNVLFPSDNRIEADSRLSIAYNGDVPVNDVSLTLHHRLAVTECSGSVEMTCSREKDFIRIRFPNGIQPNERFDLNLNYEGDMKQYRSDGLLAHSFIESGRVYLPKEASWYPLIGERALAGSVRGMDPTYVQFELKNGGLVEDSPTAFTVTIKGQEDGVPMALTIPREPDGSYKGTSRYGLSLVGGNLQEVTVDQTRVVGHPEVLVGARKTTEMYLKYWDYIEEWLGVGMAPKVIYILGSDHSKMAQFTPSLEFAAWDFYDIKYADPSVMVYALATDLIHDNPSLGEDVHILQSAITWGLMKHFQLDKGFDRFGDWYAHDWRSQLPAEAANRIEMLNRFEENSGEQFLKAVNYVFSQYDGLKDKAEFNLETALKSYEGEAKR</sequence>
<organism evidence="2 3">
    <name type="scientific">Paenibacillus contaminans</name>
    <dbReference type="NCBI Taxonomy" id="450362"/>
    <lineage>
        <taxon>Bacteria</taxon>
        <taxon>Bacillati</taxon>
        <taxon>Bacillota</taxon>
        <taxon>Bacilli</taxon>
        <taxon>Bacillales</taxon>
        <taxon>Paenibacillaceae</taxon>
        <taxon>Paenibacillus</taxon>
    </lineage>
</organism>
<comment type="caution">
    <text evidence="2">The sequence shown here is derived from an EMBL/GenBank/DDBJ whole genome shotgun (WGS) entry which is preliminary data.</text>
</comment>
<evidence type="ECO:0000256" key="1">
    <source>
        <dbReference type="SAM" id="Phobius"/>
    </source>
</evidence>
<keyword evidence="3" id="KW-1185">Reference proteome</keyword>
<dbReference type="RefSeq" id="WP_113035083.1">
    <property type="nucleotide sequence ID" value="NZ_QMFB01000027.1"/>
</dbReference>
<gene>
    <name evidence="2" type="ORF">DQG23_31895</name>
</gene>
<keyword evidence="1" id="KW-1133">Transmembrane helix</keyword>
<reference evidence="2 3" key="1">
    <citation type="journal article" date="2009" name="Int. J. Syst. Evol. Microbiol.">
        <title>Paenibacillus contaminans sp. nov., isolated from a contaminated laboratory plate.</title>
        <authorList>
            <person name="Chou J.H."/>
            <person name="Lee J.H."/>
            <person name="Lin M.C."/>
            <person name="Chang P.S."/>
            <person name="Arun A.B."/>
            <person name="Young C.C."/>
            <person name="Chen W.M."/>
        </authorList>
    </citation>
    <scope>NUCLEOTIDE SEQUENCE [LARGE SCALE GENOMIC DNA]</scope>
    <source>
        <strain evidence="2 3">CKOBP-6</strain>
    </source>
</reference>
<dbReference type="AlphaFoldDB" id="A0A329M2Q1"/>
<feature type="transmembrane region" description="Helical" evidence="1">
    <location>
        <begin position="59"/>
        <end position="77"/>
    </location>
</feature>
<evidence type="ECO:0000313" key="2">
    <source>
        <dbReference type="EMBL" id="RAV14174.1"/>
    </source>
</evidence>
<feature type="transmembrane region" description="Helical" evidence="1">
    <location>
        <begin position="226"/>
        <end position="247"/>
    </location>
</feature>